<keyword evidence="5 8" id="KW-0418">Kinase</keyword>
<accession>A0AAJ6BPB2</accession>
<dbReference type="InterPro" id="IPR036890">
    <property type="entry name" value="HATPase_C_sf"/>
</dbReference>
<dbReference type="InterPro" id="IPR003594">
    <property type="entry name" value="HATPase_dom"/>
</dbReference>
<dbReference type="GO" id="GO:0000155">
    <property type="term" value="F:phosphorelay sensor kinase activity"/>
    <property type="evidence" value="ECO:0007669"/>
    <property type="project" value="InterPro"/>
</dbReference>
<reference evidence="8" key="1">
    <citation type="submission" date="2023-03" db="EMBL/GenBank/DDBJ databases">
        <title>Andean soil-derived lignocellulolytic bacterial consortium as a source of novel taxa and putative plastic-active enzymes.</title>
        <authorList>
            <person name="Diaz-Garcia L."/>
            <person name="Chuvochina M."/>
            <person name="Feuerriegel G."/>
            <person name="Bunk B."/>
            <person name="Sproer C."/>
            <person name="Streit W.R."/>
            <person name="Rodriguez L.M."/>
            <person name="Overmann J."/>
            <person name="Jimenez D.J."/>
        </authorList>
    </citation>
    <scope>NUCLEOTIDE SEQUENCE</scope>
    <source>
        <strain evidence="8">MAG 26</strain>
    </source>
</reference>
<keyword evidence="6" id="KW-0902">Two-component regulatory system</keyword>
<dbReference type="PROSITE" id="PS50109">
    <property type="entry name" value="HIS_KIN"/>
    <property type="match status" value="1"/>
</dbReference>
<evidence type="ECO:0000256" key="5">
    <source>
        <dbReference type="ARBA" id="ARBA00022777"/>
    </source>
</evidence>
<dbReference type="SUPFAM" id="SSF47384">
    <property type="entry name" value="Homodimeric domain of signal transducing histidine kinase"/>
    <property type="match status" value="1"/>
</dbReference>
<keyword evidence="3" id="KW-0597">Phosphoprotein</keyword>
<dbReference type="AlphaFoldDB" id="A0AAJ6BPB2"/>
<evidence type="ECO:0000256" key="2">
    <source>
        <dbReference type="ARBA" id="ARBA00012438"/>
    </source>
</evidence>
<sequence length="458" mass="48762">MAAGPYLACARSDADDRLVEAEEPLAGMQLRSGGELPGTIATPALLELVRKARRFGLKLARPIQAQDEREIVTAWVEVTPNEDGSGGCEIGLANWQAVPLPPEDSAAFAQLRSEIDRELAELTARLDPAQGVLSVDSASPELQPLVQRMRAGIGRPWTDFIEVAGSQHHQPLHWRLLDGAKVTLPGSAREWKACLLPLGGPEPGSAGFELHLTAEQPPAVQQAPVAVPAQRAAGAAIGRDVAPVLRQPIARIIANAETIRTRLAGPLAEEYSNYAADIATAGQHLLALIDDLSDLEVVEAQEFTTAPDRIDLADVARRAVGILGVRAQERGISIDAPDHGETLPAIGEFRRVLQVLLNLIGNAIRYSPEGSQIWVRLDSANGKACVTIADQGQGLSAEQQAKVFEKFERLGRSGDGGSGLGLYISRRLARAMGGELSVESAPGKGARFTLSLPAQTRN</sequence>
<name>A0AAJ6BPB2_9SPHN</name>
<dbReference type="InterPro" id="IPR003661">
    <property type="entry name" value="HisK_dim/P_dom"/>
</dbReference>
<dbReference type="KEGG" id="acob:P0Y56_01275"/>
<dbReference type="PRINTS" id="PR00344">
    <property type="entry name" value="BCTRLSENSOR"/>
</dbReference>
<evidence type="ECO:0000256" key="6">
    <source>
        <dbReference type="ARBA" id="ARBA00023012"/>
    </source>
</evidence>
<dbReference type="Proteomes" id="UP001218362">
    <property type="component" value="Chromosome"/>
</dbReference>
<organism evidence="8 9">
    <name type="scientific">Candidatus Andeanibacterium colombiense</name>
    <dbReference type="NCBI Taxonomy" id="3121345"/>
    <lineage>
        <taxon>Bacteria</taxon>
        <taxon>Pseudomonadati</taxon>
        <taxon>Pseudomonadota</taxon>
        <taxon>Alphaproteobacteria</taxon>
        <taxon>Sphingomonadales</taxon>
        <taxon>Sphingomonadaceae</taxon>
        <taxon>Candidatus Andeanibacterium</taxon>
    </lineage>
</organism>
<dbReference type="CDD" id="cd00075">
    <property type="entry name" value="HATPase"/>
    <property type="match status" value="1"/>
</dbReference>
<dbReference type="PANTHER" id="PTHR43711:SF26">
    <property type="entry name" value="SENSOR HISTIDINE KINASE RCSC"/>
    <property type="match status" value="1"/>
</dbReference>
<dbReference type="InterPro" id="IPR005467">
    <property type="entry name" value="His_kinase_dom"/>
</dbReference>
<protein>
    <recommendedName>
        <fullName evidence="2">histidine kinase</fullName>
        <ecNumber evidence="2">2.7.13.3</ecNumber>
    </recommendedName>
</protein>
<dbReference type="Pfam" id="PF00512">
    <property type="entry name" value="HisKA"/>
    <property type="match status" value="1"/>
</dbReference>
<dbReference type="InterPro" id="IPR050736">
    <property type="entry name" value="Sensor_HK_Regulatory"/>
</dbReference>
<dbReference type="CDD" id="cd00082">
    <property type="entry name" value="HisKA"/>
    <property type="match status" value="1"/>
</dbReference>
<evidence type="ECO:0000313" key="8">
    <source>
        <dbReference type="EMBL" id="WEK46946.1"/>
    </source>
</evidence>
<dbReference type="PANTHER" id="PTHR43711">
    <property type="entry name" value="TWO-COMPONENT HISTIDINE KINASE"/>
    <property type="match status" value="1"/>
</dbReference>
<dbReference type="SUPFAM" id="SSF55874">
    <property type="entry name" value="ATPase domain of HSP90 chaperone/DNA topoisomerase II/histidine kinase"/>
    <property type="match status" value="1"/>
</dbReference>
<proteinExistence type="predicted"/>
<evidence type="ECO:0000256" key="3">
    <source>
        <dbReference type="ARBA" id="ARBA00022553"/>
    </source>
</evidence>
<dbReference type="SMART" id="SM00387">
    <property type="entry name" value="HATPase_c"/>
    <property type="match status" value="1"/>
</dbReference>
<dbReference type="InterPro" id="IPR004358">
    <property type="entry name" value="Sig_transdc_His_kin-like_C"/>
</dbReference>
<feature type="domain" description="Histidine kinase" evidence="7">
    <location>
        <begin position="240"/>
        <end position="456"/>
    </location>
</feature>
<keyword evidence="4" id="KW-0808">Transferase</keyword>
<evidence type="ECO:0000256" key="1">
    <source>
        <dbReference type="ARBA" id="ARBA00000085"/>
    </source>
</evidence>
<evidence type="ECO:0000313" key="9">
    <source>
        <dbReference type="Proteomes" id="UP001218362"/>
    </source>
</evidence>
<dbReference type="Gene3D" id="1.10.287.130">
    <property type="match status" value="1"/>
</dbReference>
<comment type="catalytic activity">
    <reaction evidence="1">
        <text>ATP + protein L-histidine = ADP + protein N-phospho-L-histidine.</text>
        <dbReference type="EC" id="2.7.13.3"/>
    </reaction>
</comment>
<dbReference type="EMBL" id="CP119316">
    <property type="protein sequence ID" value="WEK46946.1"/>
    <property type="molecule type" value="Genomic_DNA"/>
</dbReference>
<evidence type="ECO:0000256" key="4">
    <source>
        <dbReference type="ARBA" id="ARBA00022679"/>
    </source>
</evidence>
<gene>
    <name evidence="8" type="ORF">P0Y56_01275</name>
</gene>
<evidence type="ECO:0000259" key="7">
    <source>
        <dbReference type="PROSITE" id="PS50109"/>
    </source>
</evidence>
<dbReference type="Pfam" id="PF02518">
    <property type="entry name" value="HATPase_c"/>
    <property type="match status" value="1"/>
</dbReference>
<dbReference type="InterPro" id="IPR036097">
    <property type="entry name" value="HisK_dim/P_sf"/>
</dbReference>
<dbReference type="EC" id="2.7.13.3" evidence="2"/>
<dbReference type="Gene3D" id="3.30.565.10">
    <property type="entry name" value="Histidine kinase-like ATPase, C-terminal domain"/>
    <property type="match status" value="1"/>
</dbReference>